<dbReference type="EMBL" id="CALNXK010000298">
    <property type="protein sequence ID" value="CAH3181491.1"/>
    <property type="molecule type" value="Genomic_DNA"/>
</dbReference>
<name>A0ABN8RPR8_9CNID</name>
<comment type="caution">
    <text evidence="2">The sequence shown here is derived from an EMBL/GenBank/DDBJ whole genome shotgun (WGS) entry which is preliminary data.</text>
</comment>
<evidence type="ECO:0000313" key="2">
    <source>
        <dbReference type="EMBL" id="CAH3181491.1"/>
    </source>
</evidence>
<protein>
    <recommendedName>
        <fullName evidence="4">Cell wall protein DAN4</fullName>
    </recommendedName>
</protein>
<evidence type="ECO:0008006" key="4">
    <source>
        <dbReference type="Google" id="ProtNLM"/>
    </source>
</evidence>
<feature type="compositionally biased region" description="Low complexity" evidence="1">
    <location>
        <begin position="157"/>
        <end position="166"/>
    </location>
</feature>
<gene>
    <name evidence="2" type="ORF">PLOB_00024688</name>
</gene>
<feature type="compositionally biased region" description="Low complexity" evidence="1">
    <location>
        <begin position="86"/>
        <end position="109"/>
    </location>
</feature>
<feature type="region of interest" description="Disordered" evidence="1">
    <location>
        <begin position="85"/>
        <end position="166"/>
    </location>
</feature>
<evidence type="ECO:0000256" key="1">
    <source>
        <dbReference type="SAM" id="MobiDB-lite"/>
    </source>
</evidence>
<dbReference type="Proteomes" id="UP001159405">
    <property type="component" value="Unassembled WGS sequence"/>
</dbReference>
<accession>A0ABN8RPR8</accession>
<proteinExistence type="predicted"/>
<evidence type="ECO:0000313" key="3">
    <source>
        <dbReference type="Proteomes" id="UP001159405"/>
    </source>
</evidence>
<organism evidence="2 3">
    <name type="scientific">Porites lobata</name>
    <dbReference type="NCBI Taxonomy" id="104759"/>
    <lineage>
        <taxon>Eukaryota</taxon>
        <taxon>Metazoa</taxon>
        <taxon>Cnidaria</taxon>
        <taxon>Anthozoa</taxon>
        <taxon>Hexacorallia</taxon>
        <taxon>Scleractinia</taxon>
        <taxon>Fungiina</taxon>
        <taxon>Poritidae</taxon>
        <taxon>Porites</taxon>
    </lineage>
</organism>
<keyword evidence="3" id="KW-1185">Reference proteome</keyword>
<feature type="compositionally biased region" description="Polar residues" evidence="1">
    <location>
        <begin position="136"/>
        <end position="156"/>
    </location>
</feature>
<sequence length="252" mass="26836">MFNSDCREDGRTVCCCKSDKSYCHAWTTATLLSHSPTSSPSPISSLITKTSATSLSSKTLISTSITEKSSPTSSSMTRVPTLMAQTSTTATLSSSPISTMTAESTTASSPLPVQSLTTEIEKTSPSSTSPIPTFMGDSSTAATLPSSVPSPKSQAPQSTIKQLSSKTTQTTTAKKLEAINATRIFFGDLQKLPPGGNDINILVAIHELESFGIKYGKTHLTANESTVIVHVQKLFGEFYALFDVRSFYSFFS</sequence>
<feature type="compositionally biased region" description="Low complexity" evidence="1">
    <location>
        <begin position="123"/>
        <end position="133"/>
    </location>
</feature>
<reference evidence="2 3" key="1">
    <citation type="submission" date="2022-05" db="EMBL/GenBank/DDBJ databases">
        <authorList>
            <consortium name="Genoscope - CEA"/>
            <person name="William W."/>
        </authorList>
    </citation>
    <scope>NUCLEOTIDE SEQUENCE [LARGE SCALE GENOMIC DNA]</scope>
</reference>